<dbReference type="Proteomes" id="UP000250043">
    <property type="component" value="Unassembled WGS sequence"/>
</dbReference>
<reference evidence="2 3" key="1">
    <citation type="submission" date="2016-07" db="EMBL/GenBank/DDBJ databases">
        <title>Draft genome of the white-rot fungus Obba rivulosa 3A-2.</title>
        <authorList>
            <consortium name="DOE Joint Genome Institute"/>
            <person name="Miettinen O."/>
            <person name="Riley R."/>
            <person name="Acob R."/>
            <person name="Barry K."/>
            <person name="Cullen D."/>
            <person name="De Vries R."/>
            <person name="Hainaut M."/>
            <person name="Hatakka A."/>
            <person name="Henrissat B."/>
            <person name="Hilden K."/>
            <person name="Kuo R."/>
            <person name="Labutti K."/>
            <person name="Lipzen A."/>
            <person name="Makela M.R."/>
            <person name="Sandor L."/>
            <person name="Spatafora J.W."/>
            <person name="Grigoriev I.V."/>
            <person name="Hibbett D.S."/>
        </authorList>
    </citation>
    <scope>NUCLEOTIDE SEQUENCE [LARGE SCALE GENOMIC DNA]</scope>
    <source>
        <strain evidence="2 3">3A-2</strain>
    </source>
</reference>
<feature type="non-terminal residue" evidence="2">
    <location>
        <position position="52"/>
    </location>
</feature>
<dbReference type="Pfam" id="PF12937">
    <property type="entry name" value="F-box-like"/>
    <property type="match status" value="1"/>
</dbReference>
<name>A0A8E2AL57_9APHY</name>
<evidence type="ECO:0000313" key="2">
    <source>
        <dbReference type="EMBL" id="OCH84290.1"/>
    </source>
</evidence>
<dbReference type="SUPFAM" id="SSF81383">
    <property type="entry name" value="F-box domain"/>
    <property type="match status" value="1"/>
</dbReference>
<accession>A0A8E2AL57</accession>
<dbReference type="OrthoDB" id="2798901at2759"/>
<dbReference type="InterPro" id="IPR036047">
    <property type="entry name" value="F-box-like_dom_sf"/>
</dbReference>
<sequence length="52" mass="5900">MSRTHSERLPPELTDTIIDFLHDDDAALRACSLTCRAWLRSSRTHLFGSVSL</sequence>
<proteinExistence type="predicted"/>
<protein>
    <recommendedName>
        <fullName evidence="1">F-box domain-containing protein</fullName>
    </recommendedName>
</protein>
<dbReference type="AlphaFoldDB" id="A0A8E2AL57"/>
<gene>
    <name evidence="2" type="ORF">OBBRIDRAFT_741816</name>
</gene>
<feature type="domain" description="F-box" evidence="1">
    <location>
        <begin position="7"/>
        <end position="43"/>
    </location>
</feature>
<dbReference type="Gene3D" id="1.20.1280.50">
    <property type="match status" value="1"/>
</dbReference>
<dbReference type="InterPro" id="IPR001810">
    <property type="entry name" value="F-box_dom"/>
</dbReference>
<keyword evidence="3" id="KW-1185">Reference proteome</keyword>
<organism evidence="2 3">
    <name type="scientific">Obba rivulosa</name>
    <dbReference type="NCBI Taxonomy" id="1052685"/>
    <lineage>
        <taxon>Eukaryota</taxon>
        <taxon>Fungi</taxon>
        <taxon>Dikarya</taxon>
        <taxon>Basidiomycota</taxon>
        <taxon>Agaricomycotina</taxon>
        <taxon>Agaricomycetes</taxon>
        <taxon>Polyporales</taxon>
        <taxon>Gelatoporiaceae</taxon>
        <taxon>Obba</taxon>
    </lineage>
</organism>
<evidence type="ECO:0000313" key="3">
    <source>
        <dbReference type="Proteomes" id="UP000250043"/>
    </source>
</evidence>
<dbReference type="EMBL" id="KV722693">
    <property type="protein sequence ID" value="OCH84290.1"/>
    <property type="molecule type" value="Genomic_DNA"/>
</dbReference>
<evidence type="ECO:0000259" key="1">
    <source>
        <dbReference type="Pfam" id="PF12937"/>
    </source>
</evidence>